<dbReference type="RefSeq" id="WP_179578804.1">
    <property type="nucleotide sequence ID" value="NZ_JACCFM010000001.1"/>
</dbReference>
<sequence length="350" mass="34684">MVTMCTILAIDAGGTATRAVIVLPSGHCVGLGLAVGGNPISSGFDAALHSIAAAIADARTTTGPSAAAVTSTVIAMAGAGAHSREQLSAGLVALGIGGPVQIVSDVLAMFRSGTLAPDGYVLVAGTGAVAARIENGSLAAVSDGLGWLLGDAGSGYWIGHRVAAAVAADLDGRGPATALTDLLLAELNTTAGEHAASPPTTDAAPAPVERPPVLTRLIESLYALRPVELSRFAPLAFRAADSVDDAVARAILTDAAAELGTTFAAVADPVVTGPVVLGGSVLNSGLLAHRTPLGEALRAATDSAPLLSARDGIVGAAVLGLMQAGFPVDETIFRRITDDVAALLAQSHIH</sequence>
<dbReference type="EMBL" id="JACCFM010000001">
    <property type="protein sequence ID" value="NYJ20155.1"/>
    <property type="molecule type" value="Genomic_DNA"/>
</dbReference>
<comment type="caution">
    <text evidence="2">The sequence shown here is derived from an EMBL/GenBank/DDBJ whole genome shotgun (WGS) entry which is preliminary data.</text>
</comment>
<dbReference type="Pfam" id="PF01869">
    <property type="entry name" value="BcrAD_BadFG"/>
    <property type="match status" value="1"/>
</dbReference>
<dbReference type="GO" id="GO:0016301">
    <property type="term" value="F:kinase activity"/>
    <property type="evidence" value="ECO:0007669"/>
    <property type="project" value="UniProtKB-KW"/>
</dbReference>
<evidence type="ECO:0000259" key="1">
    <source>
        <dbReference type="Pfam" id="PF01869"/>
    </source>
</evidence>
<keyword evidence="2" id="KW-0808">Transferase</keyword>
<dbReference type="Gene3D" id="3.30.420.40">
    <property type="match status" value="2"/>
</dbReference>
<gene>
    <name evidence="2" type="ORF">HNR05_001946</name>
</gene>
<evidence type="ECO:0000313" key="2">
    <source>
        <dbReference type="EMBL" id="NYJ20155.1"/>
    </source>
</evidence>
<keyword evidence="3" id="KW-1185">Reference proteome</keyword>
<dbReference type="InterPro" id="IPR052519">
    <property type="entry name" value="Euk-type_GlcNAc_Kinase"/>
</dbReference>
<dbReference type="Proteomes" id="UP000537260">
    <property type="component" value="Unassembled WGS sequence"/>
</dbReference>
<dbReference type="PANTHER" id="PTHR43190">
    <property type="entry name" value="N-ACETYL-D-GLUCOSAMINE KINASE"/>
    <property type="match status" value="1"/>
</dbReference>
<dbReference type="SUPFAM" id="SSF53067">
    <property type="entry name" value="Actin-like ATPase domain"/>
    <property type="match status" value="2"/>
</dbReference>
<dbReference type="PANTHER" id="PTHR43190:SF3">
    <property type="entry name" value="N-ACETYL-D-GLUCOSAMINE KINASE"/>
    <property type="match status" value="1"/>
</dbReference>
<dbReference type="AlphaFoldDB" id="A0A7Z0EF89"/>
<proteinExistence type="predicted"/>
<feature type="domain" description="ATPase BadF/BadG/BcrA/BcrD type" evidence="1">
    <location>
        <begin position="10"/>
        <end position="320"/>
    </location>
</feature>
<dbReference type="InterPro" id="IPR043129">
    <property type="entry name" value="ATPase_NBD"/>
</dbReference>
<accession>A0A7Z0EF89</accession>
<evidence type="ECO:0000313" key="3">
    <source>
        <dbReference type="Proteomes" id="UP000537260"/>
    </source>
</evidence>
<dbReference type="InterPro" id="IPR002731">
    <property type="entry name" value="ATPase_BadF"/>
</dbReference>
<keyword evidence="2" id="KW-0418">Kinase</keyword>
<organism evidence="2 3">
    <name type="scientific">Glaciibacter psychrotolerans</name>
    <dbReference type="NCBI Taxonomy" id="670054"/>
    <lineage>
        <taxon>Bacteria</taxon>
        <taxon>Bacillati</taxon>
        <taxon>Actinomycetota</taxon>
        <taxon>Actinomycetes</taxon>
        <taxon>Micrococcales</taxon>
        <taxon>Microbacteriaceae</taxon>
        <taxon>Glaciibacter</taxon>
    </lineage>
</organism>
<name>A0A7Z0EF89_9MICO</name>
<protein>
    <submittedName>
        <fullName evidence="2">N-acetylglucosamine kinase-like BadF-type ATPase</fullName>
    </submittedName>
</protein>
<reference evidence="2 3" key="1">
    <citation type="submission" date="2020-07" db="EMBL/GenBank/DDBJ databases">
        <title>Sequencing the genomes of 1000 actinobacteria strains.</title>
        <authorList>
            <person name="Klenk H.-P."/>
        </authorList>
    </citation>
    <scope>NUCLEOTIDE SEQUENCE [LARGE SCALE GENOMIC DNA]</scope>
    <source>
        <strain evidence="2 3">LI1</strain>
    </source>
</reference>